<accession>A0A2A4X4D5</accession>
<protein>
    <submittedName>
        <fullName evidence="2">Uncharacterized protein</fullName>
    </submittedName>
</protein>
<comment type="caution">
    <text evidence="2">The sequence shown here is derived from an EMBL/GenBank/DDBJ whole genome shotgun (WGS) entry which is preliminary data.</text>
</comment>
<reference evidence="3" key="1">
    <citation type="submission" date="2017-08" db="EMBL/GenBank/DDBJ databases">
        <title>A dynamic microbial community with high functional redundancy inhabits the cold, oxic subseafloor aquifer.</title>
        <authorList>
            <person name="Tully B.J."/>
            <person name="Wheat C.G."/>
            <person name="Glazer B.T."/>
            <person name="Huber J.A."/>
        </authorList>
    </citation>
    <scope>NUCLEOTIDE SEQUENCE [LARGE SCALE GENOMIC DNA]</scope>
</reference>
<organism evidence="2 3">
    <name type="scientific">Aerophobetes bacterium</name>
    <dbReference type="NCBI Taxonomy" id="2030807"/>
    <lineage>
        <taxon>Bacteria</taxon>
        <taxon>Candidatus Aerophobota</taxon>
    </lineage>
</organism>
<name>A0A2A4X4D5_UNCAE</name>
<evidence type="ECO:0000313" key="2">
    <source>
        <dbReference type="EMBL" id="PCI77498.1"/>
    </source>
</evidence>
<proteinExistence type="predicted"/>
<sequence>MSIHGVSSGLPLGDDDYGFFEHHDDGGSVDRVAQGAFAGMPELLEDDGLGLGGLGHEAVPMGDDDDDGGGGAPIFVGRGRADSTDSMSTTDSTETEDTVEDQGLLRRGAHERLAQVSGQLFDALENQSTTHVSPARGEDGAPVGRFDKARTNGMEVVGKSAANVRGVQAKLAALMCDEFKEALTADNNDKIGFSIDLATGRLVLLRKQDGDSDICERLEFNLNDETSLQEFILLVGKTDDEGNPSLTLNELKQFIADVQSSYPQSLQSPTRSLGNVSLSSGGISSSFSNHAQNAVGIAIGAGQDVYDAPGLQGYQHAVIAQHSKTTFLESYHKAVLLIPNVGQSARNDAERELALLEEVNRKKSLEMAFFLKHSIKTETTGEELTVKDVISQAIEGGERANLVEPLVMFASLIDYAQNIASQDTSLNADQKKEKVSSLANLFINIVHTGIEKKIHNGGYGNPGVNHVMRGMVQKMRLMQNNLIDSGALVSLSYNSEVSALEAKLAFSSYEDIESEITEANVVDPDALHPEQLVDQQTFNDLRITGAKRQRMAAGDAAVPNQSAAVAAARGLGARVHRTRGNSAAAAADHLASQKDAVVPRAVHGMNLRNLAQGVAPVKSVASKYLSTRAAVAERRDARIAAQAEARSAREVFASEEARLAEGLARF</sequence>
<dbReference type="AlphaFoldDB" id="A0A2A4X4D5"/>
<gene>
    <name evidence="2" type="ORF">COB21_03015</name>
</gene>
<evidence type="ECO:0000256" key="1">
    <source>
        <dbReference type="SAM" id="MobiDB-lite"/>
    </source>
</evidence>
<dbReference type="Proteomes" id="UP000218775">
    <property type="component" value="Unassembled WGS sequence"/>
</dbReference>
<feature type="region of interest" description="Disordered" evidence="1">
    <location>
        <begin position="59"/>
        <end position="100"/>
    </location>
</feature>
<dbReference type="EMBL" id="NVUK01000016">
    <property type="protein sequence ID" value="PCI77498.1"/>
    <property type="molecule type" value="Genomic_DNA"/>
</dbReference>
<evidence type="ECO:0000313" key="3">
    <source>
        <dbReference type="Proteomes" id="UP000218775"/>
    </source>
</evidence>